<protein>
    <submittedName>
        <fullName evidence="1">Unannotated protein</fullName>
    </submittedName>
</protein>
<evidence type="ECO:0000313" key="1">
    <source>
        <dbReference type="EMBL" id="CAB4998892.1"/>
    </source>
</evidence>
<dbReference type="EMBL" id="CAFBOZ010000054">
    <property type="protein sequence ID" value="CAB4998892.1"/>
    <property type="molecule type" value="Genomic_DNA"/>
</dbReference>
<reference evidence="1" key="1">
    <citation type="submission" date="2020-05" db="EMBL/GenBank/DDBJ databases">
        <authorList>
            <person name="Chiriac C."/>
            <person name="Salcher M."/>
            <person name="Ghai R."/>
            <person name="Kavagutti S V."/>
        </authorList>
    </citation>
    <scope>NUCLEOTIDE SEQUENCE</scope>
</reference>
<sequence length="204" mass="22266">MSTHADDAVATALADLDMLDDERVLQVVEGLLTRRVSPERSRWLSLILRSAMREESEVASVAGDPRLVMSQVNLMRRDALLRSQAHRAVLDEPLLDSRGVADALGLGVANPREAASDLRRRGSVVGVRQGNRYLFPAFQFDLISQRVHPVVAEINAQLGAADDPWGIASWWVSASTRIGGTSPKDLVGADRDDDLRELASCVTD</sequence>
<dbReference type="AlphaFoldDB" id="A0A6J7P7U9"/>
<name>A0A6J7P7U9_9ZZZZ</name>
<organism evidence="1">
    <name type="scientific">freshwater metagenome</name>
    <dbReference type="NCBI Taxonomy" id="449393"/>
    <lineage>
        <taxon>unclassified sequences</taxon>
        <taxon>metagenomes</taxon>
        <taxon>ecological metagenomes</taxon>
    </lineage>
</organism>
<gene>
    <name evidence="1" type="ORF">UFOPK3992_00510</name>
</gene>
<accession>A0A6J7P7U9</accession>
<proteinExistence type="predicted"/>